<dbReference type="AlphaFoldDB" id="A0A0C4EB30"/>
<reference evidence="4" key="4">
    <citation type="journal article" date="2015" name="G3 (Bethesda)">
        <title>Genome sequences of three phytopathogenic species of the Magnaporthaceae family of fungi.</title>
        <authorList>
            <person name="Okagaki L.H."/>
            <person name="Nunes C.C."/>
            <person name="Sailsbery J."/>
            <person name="Clay B."/>
            <person name="Brown D."/>
            <person name="John T."/>
            <person name="Oh Y."/>
            <person name="Young N."/>
            <person name="Fitzgerald M."/>
            <person name="Haas B.J."/>
            <person name="Zeng Q."/>
            <person name="Young S."/>
            <person name="Adiconis X."/>
            <person name="Fan L."/>
            <person name="Levin J.Z."/>
            <person name="Mitchell T.K."/>
            <person name="Okubara P.A."/>
            <person name="Farman M.L."/>
            <person name="Kohn L.M."/>
            <person name="Birren B."/>
            <person name="Ma L.-J."/>
            <person name="Dean R.A."/>
        </authorList>
    </citation>
    <scope>NUCLEOTIDE SEQUENCE</scope>
    <source>
        <strain evidence="4">ATCC 64411 / 73-15</strain>
    </source>
</reference>
<dbReference type="EMBL" id="GL876977">
    <property type="protein sequence ID" value="KLU91352.1"/>
    <property type="molecule type" value="Genomic_DNA"/>
</dbReference>
<feature type="compositionally biased region" description="Basic and acidic residues" evidence="1">
    <location>
        <begin position="204"/>
        <end position="214"/>
    </location>
</feature>
<dbReference type="EMBL" id="ADBL01002532">
    <property type="status" value="NOT_ANNOTATED_CDS"/>
    <property type="molecule type" value="Genomic_DNA"/>
</dbReference>
<evidence type="ECO:0000313" key="5">
    <source>
        <dbReference type="Proteomes" id="UP000011715"/>
    </source>
</evidence>
<evidence type="ECO:0000256" key="2">
    <source>
        <dbReference type="SAM" id="SignalP"/>
    </source>
</evidence>
<dbReference type="EnsemblFungi" id="MAPG_09873T0">
    <property type="protein sequence ID" value="MAPG_09873T0"/>
    <property type="gene ID" value="MAPG_09873"/>
</dbReference>
<accession>A0A0C4EB30</accession>
<evidence type="ECO:0000313" key="3">
    <source>
        <dbReference type="EMBL" id="KLU91352.1"/>
    </source>
</evidence>
<feature type="region of interest" description="Disordered" evidence="1">
    <location>
        <begin position="55"/>
        <end position="81"/>
    </location>
</feature>
<feature type="compositionally biased region" description="Basic and acidic residues" evidence="1">
    <location>
        <begin position="55"/>
        <end position="70"/>
    </location>
</feature>
<feature type="chain" id="PRO_5009385901" evidence="2">
    <location>
        <begin position="18"/>
        <end position="214"/>
    </location>
</feature>
<dbReference type="VEuPathDB" id="FungiDB:MAPG_09873"/>
<reference evidence="3" key="2">
    <citation type="submission" date="2010-05" db="EMBL/GenBank/DDBJ databases">
        <title>The Genome Sequence of Magnaporthe poae strain ATCC 64411.</title>
        <authorList>
            <consortium name="The Broad Institute Genome Sequencing Platform"/>
            <consortium name="Broad Institute Genome Sequencing Center for Infectious Disease"/>
            <person name="Ma L.-J."/>
            <person name="Dead R."/>
            <person name="Young S."/>
            <person name="Zeng Q."/>
            <person name="Koehrsen M."/>
            <person name="Alvarado L."/>
            <person name="Berlin A."/>
            <person name="Chapman S.B."/>
            <person name="Chen Z."/>
            <person name="Freedman E."/>
            <person name="Gellesch M."/>
            <person name="Goldberg J."/>
            <person name="Griggs A."/>
            <person name="Gujja S."/>
            <person name="Heilman E.R."/>
            <person name="Heiman D."/>
            <person name="Hepburn T."/>
            <person name="Howarth C."/>
            <person name="Jen D."/>
            <person name="Larson L."/>
            <person name="Mehta T."/>
            <person name="Neiman D."/>
            <person name="Pearson M."/>
            <person name="Roberts A."/>
            <person name="Saif S."/>
            <person name="Shea T."/>
            <person name="Shenoy N."/>
            <person name="Sisk P."/>
            <person name="Stolte C."/>
            <person name="Sykes S."/>
            <person name="Walk T."/>
            <person name="White J."/>
            <person name="Yandava C."/>
            <person name="Haas B."/>
            <person name="Nusbaum C."/>
            <person name="Birren B."/>
        </authorList>
    </citation>
    <scope>NUCLEOTIDE SEQUENCE</scope>
    <source>
        <strain evidence="3">ATCC 64411</strain>
    </source>
</reference>
<dbReference type="Proteomes" id="UP000011715">
    <property type="component" value="Unassembled WGS sequence"/>
</dbReference>
<reference evidence="4" key="5">
    <citation type="submission" date="2015-06" db="UniProtKB">
        <authorList>
            <consortium name="EnsemblFungi"/>
        </authorList>
    </citation>
    <scope>IDENTIFICATION</scope>
    <source>
        <strain evidence="4">ATCC 64411</strain>
    </source>
</reference>
<feature type="region of interest" description="Disordered" evidence="1">
    <location>
        <begin position="96"/>
        <end position="116"/>
    </location>
</feature>
<proteinExistence type="predicted"/>
<reference evidence="3" key="3">
    <citation type="submission" date="2011-03" db="EMBL/GenBank/DDBJ databases">
        <title>Annotation of Magnaporthe poae ATCC 64411.</title>
        <authorList>
            <person name="Ma L.-J."/>
            <person name="Dead R."/>
            <person name="Young S.K."/>
            <person name="Zeng Q."/>
            <person name="Gargeya S."/>
            <person name="Fitzgerald M."/>
            <person name="Haas B."/>
            <person name="Abouelleil A."/>
            <person name="Alvarado L."/>
            <person name="Arachchi H.M."/>
            <person name="Berlin A."/>
            <person name="Brown A."/>
            <person name="Chapman S.B."/>
            <person name="Chen Z."/>
            <person name="Dunbar C."/>
            <person name="Freedman E."/>
            <person name="Gearin G."/>
            <person name="Gellesch M."/>
            <person name="Goldberg J."/>
            <person name="Griggs A."/>
            <person name="Gujja S."/>
            <person name="Heiman D."/>
            <person name="Howarth C."/>
            <person name="Larson L."/>
            <person name="Lui A."/>
            <person name="MacDonald P.J.P."/>
            <person name="Mehta T."/>
            <person name="Montmayeur A."/>
            <person name="Murphy C."/>
            <person name="Neiman D."/>
            <person name="Pearson M."/>
            <person name="Priest M."/>
            <person name="Roberts A."/>
            <person name="Saif S."/>
            <person name="Shea T."/>
            <person name="Shenoy N."/>
            <person name="Sisk P."/>
            <person name="Stolte C."/>
            <person name="Sykes S."/>
            <person name="Yandava C."/>
            <person name="Wortman J."/>
            <person name="Nusbaum C."/>
            <person name="Birren B."/>
        </authorList>
    </citation>
    <scope>NUCLEOTIDE SEQUENCE</scope>
    <source>
        <strain evidence="3">ATCC 64411</strain>
    </source>
</reference>
<feature type="region of interest" description="Disordered" evidence="1">
    <location>
        <begin position="170"/>
        <end position="214"/>
    </location>
</feature>
<keyword evidence="2" id="KW-0732">Signal</keyword>
<name>A0A0C4EB30_MAGP6</name>
<organism evidence="4 5">
    <name type="scientific">Magnaporthiopsis poae (strain ATCC 64411 / 73-15)</name>
    <name type="common">Kentucky bluegrass fungus</name>
    <name type="synonym">Magnaporthe poae</name>
    <dbReference type="NCBI Taxonomy" id="644358"/>
    <lineage>
        <taxon>Eukaryota</taxon>
        <taxon>Fungi</taxon>
        <taxon>Dikarya</taxon>
        <taxon>Ascomycota</taxon>
        <taxon>Pezizomycotina</taxon>
        <taxon>Sordariomycetes</taxon>
        <taxon>Sordariomycetidae</taxon>
        <taxon>Magnaporthales</taxon>
        <taxon>Magnaporthaceae</taxon>
        <taxon>Magnaporthiopsis</taxon>
    </lineage>
</organism>
<protein>
    <submittedName>
        <fullName evidence="3 4">Uncharacterized protein</fullName>
    </submittedName>
</protein>
<gene>
    <name evidence="3" type="ORF">MAPG_09873</name>
</gene>
<sequence>MQILPIVATVLVSQAAAVPLALPQSGSGSGALEAREPKNMNAPWALRKYREQPPKYHYPVKEGNAKRSVETDEDAGDIEARSPKNKYLNFLKAINPLGGSEGKQQNKKQTGDGPLIRGDMAREMGPLFNNDKRSVETTDEDAAEIGARDVTAAVLETREPKKKALDFLKGYNPLGSSGGKPKQSTDGPLIRGDMAREMGPLFNNDKRSVETSDE</sequence>
<reference evidence="5" key="1">
    <citation type="submission" date="2010-05" db="EMBL/GenBank/DDBJ databases">
        <title>The genome sequence of Magnaporthe poae strain ATCC 64411.</title>
        <authorList>
            <person name="Ma L.-J."/>
            <person name="Dead R."/>
            <person name="Young S."/>
            <person name="Zeng Q."/>
            <person name="Koehrsen M."/>
            <person name="Alvarado L."/>
            <person name="Berlin A."/>
            <person name="Chapman S.B."/>
            <person name="Chen Z."/>
            <person name="Freedman E."/>
            <person name="Gellesch M."/>
            <person name="Goldberg J."/>
            <person name="Griggs A."/>
            <person name="Gujja S."/>
            <person name="Heilman E.R."/>
            <person name="Heiman D."/>
            <person name="Hepburn T."/>
            <person name="Howarth C."/>
            <person name="Jen D."/>
            <person name="Larson L."/>
            <person name="Mehta T."/>
            <person name="Neiman D."/>
            <person name="Pearson M."/>
            <person name="Roberts A."/>
            <person name="Saif S."/>
            <person name="Shea T."/>
            <person name="Shenoy N."/>
            <person name="Sisk P."/>
            <person name="Stolte C."/>
            <person name="Sykes S."/>
            <person name="Walk T."/>
            <person name="White J."/>
            <person name="Yandava C."/>
            <person name="Haas B."/>
            <person name="Nusbaum C."/>
            <person name="Birren B."/>
        </authorList>
    </citation>
    <scope>NUCLEOTIDE SEQUENCE [LARGE SCALE GENOMIC DNA]</scope>
    <source>
        <strain evidence="5">ATCC 64411 / 73-15</strain>
    </source>
</reference>
<evidence type="ECO:0000256" key="1">
    <source>
        <dbReference type="SAM" id="MobiDB-lite"/>
    </source>
</evidence>
<feature type="signal peptide" evidence="2">
    <location>
        <begin position="1"/>
        <end position="17"/>
    </location>
</feature>
<keyword evidence="5" id="KW-1185">Reference proteome</keyword>
<evidence type="ECO:0000313" key="4">
    <source>
        <dbReference type="EnsemblFungi" id="MAPG_09873T0"/>
    </source>
</evidence>